<dbReference type="Gene3D" id="3.40.50.300">
    <property type="entry name" value="P-loop containing nucleotide triphosphate hydrolases"/>
    <property type="match status" value="2"/>
</dbReference>
<feature type="domain" description="ABC transporter" evidence="10">
    <location>
        <begin position="184"/>
        <end position="402"/>
    </location>
</feature>
<evidence type="ECO:0000313" key="12">
    <source>
        <dbReference type="EMBL" id="CAG8731386.1"/>
    </source>
</evidence>
<keyword evidence="8 9" id="KW-0472">Membrane</keyword>
<dbReference type="PROSITE" id="PS00211">
    <property type="entry name" value="ABC_TRANSPORTER_1"/>
    <property type="match status" value="1"/>
</dbReference>
<feature type="transmembrane region" description="Helical" evidence="9">
    <location>
        <begin position="438"/>
        <end position="459"/>
    </location>
</feature>
<proteinExistence type="predicted"/>
<sequence length="879" mass="100938">TIINIEVHQRVMDLKDIDGEEKGKITDLMSIDAQKVSSMKYKNTHENLMEATDKRLEVTNELLQSIRDVKLFASEDHFLKNITDARNFELNQLKDRMRKSIYMGILCTILPFLMILPTFANHKLTAPIAFAAITVYVNLHNAFDNLPYQIICFIQAHVSISRVEKFLKVSEIVQNYSSRNDGTIGFKKATLQWPNNSNNFKLKELDVIFPPGKLSLIHGPTGCGKSALLKALLGEMKCLDGSVHFPNEVDIAYVSQTAWLQNGTIRNNILFGSDFIAERYSEVKSICDLTFDDEAEIGERGITLSDGQKQRIALARAIYSNHNIMILDNCLSAVDSCTEKYIYEKCLRSSLMKNRTRIFVTHHENFYGAALKVFMKDGMIINKKEYLETEELHSNFKEDEYIKLPDIKYDNKLFKEEVKAKGRVKLGAYVTYLNSSKFYWLFIIILVARFVQTLQDFLIREWTKVYDNKDPNFFTNNITHKSRNDDNYFIFYASLGFLEIFLTLLGSYLTIKFALKPSKKLHKNLLKNILFAKIKFYDTTPIGLEAINRSSIYAAFDNTIEGRSIIRTFGARERFYKNLRDLMDCYNRPILMNWACNQWMHEKDLNTNESPPEWPAKGKIEVENLGVKYSNNGPTVLRNISFKISAGEKIGIVGRTGSGKSTLVKSIFRIMNPTDGQIKIDGTDISTINLSCLRKKITIIPQNPKLFNGTLRSNIDFSGEHTDHELWEVLRKARLVEGHTSTNQESNRNVNLLTLDTIIREGGCNLSHGQQQLIMLARAFINKSKVIILDEATANVDLETDLKIQETIREEFKDSTLLCITHRLKTVINYDRILVLDSGYIVESGHPRELLQDRESMFKQMCMQSMQSKEFNDLLLNMD</sequence>
<dbReference type="PROSITE" id="PS50929">
    <property type="entry name" value="ABC_TM1F"/>
    <property type="match status" value="2"/>
</dbReference>
<organism evidence="12 13">
    <name type="scientific">Dentiscutata erythropus</name>
    <dbReference type="NCBI Taxonomy" id="1348616"/>
    <lineage>
        <taxon>Eukaryota</taxon>
        <taxon>Fungi</taxon>
        <taxon>Fungi incertae sedis</taxon>
        <taxon>Mucoromycota</taxon>
        <taxon>Glomeromycotina</taxon>
        <taxon>Glomeromycetes</taxon>
        <taxon>Diversisporales</taxon>
        <taxon>Gigasporaceae</taxon>
        <taxon>Dentiscutata</taxon>
    </lineage>
</organism>
<keyword evidence="13" id="KW-1185">Reference proteome</keyword>
<dbReference type="GO" id="GO:0005524">
    <property type="term" value="F:ATP binding"/>
    <property type="evidence" value="ECO:0007669"/>
    <property type="project" value="UniProtKB-KW"/>
</dbReference>
<keyword evidence="5" id="KW-0547">Nucleotide-binding</keyword>
<dbReference type="Proteomes" id="UP000789405">
    <property type="component" value="Unassembled WGS sequence"/>
</dbReference>
<keyword evidence="6" id="KW-0067">ATP-binding</keyword>
<dbReference type="InterPro" id="IPR027417">
    <property type="entry name" value="P-loop_NTPase"/>
</dbReference>
<dbReference type="InterPro" id="IPR003593">
    <property type="entry name" value="AAA+_ATPase"/>
</dbReference>
<dbReference type="InterPro" id="IPR050173">
    <property type="entry name" value="ABC_transporter_C-like"/>
</dbReference>
<evidence type="ECO:0000259" key="10">
    <source>
        <dbReference type="PROSITE" id="PS50893"/>
    </source>
</evidence>
<keyword evidence="3 9" id="KW-0812">Transmembrane</keyword>
<evidence type="ECO:0000256" key="2">
    <source>
        <dbReference type="ARBA" id="ARBA00022448"/>
    </source>
</evidence>
<dbReference type="CDD" id="cd03244">
    <property type="entry name" value="ABCC_MRP_domain2"/>
    <property type="match status" value="1"/>
</dbReference>
<dbReference type="InterPro" id="IPR003439">
    <property type="entry name" value="ABC_transporter-like_ATP-bd"/>
</dbReference>
<dbReference type="InterPro" id="IPR036640">
    <property type="entry name" value="ABC1_TM_sf"/>
</dbReference>
<dbReference type="CDD" id="cd03250">
    <property type="entry name" value="ABCC_MRP_domain1"/>
    <property type="match status" value="1"/>
</dbReference>
<dbReference type="SUPFAM" id="SSF52540">
    <property type="entry name" value="P-loop containing nucleoside triphosphate hydrolases"/>
    <property type="match status" value="2"/>
</dbReference>
<evidence type="ECO:0000256" key="4">
    <source>
        <dbReference type="ARBA" id="ARBA00022737"/>
    </source>
</evidence>
<dbReference type="Pfam" id="PF00005">
    <property type="entry name" value="ABC_tran"/>
    <property type="match status" value="2"/>
</dbReference>
<feature type="non-terminal residue" evidence="12">
    <location>
        <position position="879"/>
    </location>
</feature>
<evidence type="ECO:0000256" key="8">
    <source>
        <dbReference type="ARBA" id="ARBA00023136"/>
    </source>
</evidence>
<dbReference type="AlphaFoldDB" id="A0A9N9NGY6"/>
<feature type="domain" description="ABC transmembrane type-1" evidence="11">
    <location>
        <begin position="440"/>
        <end position="543"/>
    </location>
</feature>
<feature type="transmembrane region" description="Helical" evidence="9">
    <location>
        <begin position="101"/>
        <end position="120"/>
    </location>
</feature>
<evidence type="ECO:0000256" key="1">
    <source>
        <dbReference type="ARBA" id="ARBA00004141"/>
    </source>
</evidence>
<dbReference type="SUPFAM" id="SSF90123">
    <property type="entry name" value="ABC transporter transmembrane region"/>
    <property type="match status" value="2"/>
</dbReference>
<dbReference type="GO" id="GO:0016020">
    <property type="term" value="C:membrane"/>
    <property type="evidence" value="ECO:0007669"/>
    <property type="project" value="UniProtKB-SubCell"/>
</dbReference>
<dbReference type="GO" id="GO:0016887">
    <property type="term" value="F:ATP hydrolysis activity"/>
    <property type="evidence" value="ECO:0007669"/>
    <property type="project" value="InterPro"/>
</dbReference>
<dbReference type="PANTHER" id="PTHR24223:SF353">
    <property type="entry name" value="ABC TRANSPORTER ATP-BINDING PROTEIN_PERMEASE VMR1-RELATED"/>
    <property type="match status" value="1"/>
</dbReference>
<dbReference type="GO" id="GO:0140359">
    <property type="term" value="F:ABC-type transporter activity"/>
    <property type="evidence" value="ECO:0007669"/>
    <property type="project" value="InterPro"/>
</dbReference>
<dbReference type="Gene3D" id="1.20.1560.10">
    <property type="entry name" value="ABC transporter type 1, transmembrane domain"/>
    <property type="match status" value="2"/>
</dbReference>
<dbReference type="FunFam" id="3.40.50.300:FF:000565">
    <property type="entry name" value="ABC bile acid transporter"/>
    <property type="match status" value="1"/>
</dbReference>
<feature type="domain" description="ABC transmembrane type-1" evidence="11">
    <location>
        <begin position="33"/>
        <end position="116"/>
    </location>
</feature>
<evidence type="ECO:0000313" key="13">
    <source>
        <dbReference type="Proteomes" id="UP000789405"/>
    </source>
</evidence>
<keyword evidence="2" id="KW-0813">Transport</keyword>
<dbReference type="SMART" id="SM00382">
    <property type="entry name" value="AAA"/>
    <property type="match status" value="2"/>
</dbReference>
<keyword evidence="4" id="KW-0677">Repeat</keyword>
<comment type="caution">
    <text evidence="12">The sequence shown here is derived from an EMBL/GenBank/DDBJ whole genome shotgun (WGS) entry which is preliminary data.</text>
</comment>
<evidence type="ECO:0000256" key="7">
    <source>
        <dbReference type="ARBA" id="ARBA00022989"/>
    </source>
</evidence>
<gene>
    <name evidence="12" type="ORF">DERYTH_LOCUS15155</name>
</gene>
<dbReference type="OrthoDB" id="6500128at2759"/>
<reference evidence="12" key="1">
    <citation type="submission" date="2021-06" db="EMBL/GenBank/DDBJ databases">
        <authorList>
            <person name="Kallberg Y."/>
            <person name="Tangrot J."/>
            <person name="Rosling A."/>
        </authorList>
    </citation>
    <scope>NUCLEOTIDE SEQUENCE</scope>
    <source>
        <strain evidence="12">MA453B</strain>
    </source>
</reference>
<protein>
    <submittedName>
        <fullName evidence="12">16235_t:CDS:1</fullName>
    </submittedName>
</protein>
<comment type="subcellular location">
    <subcellularLocation>
        <location evidence="1">Membrane</location>
        <topology evidence="1">Multi-pass membrane protein</topology>
    </subcellularLocation>
</comment>
<evidence type="ECO:0000256" key="9">
    <source>
        <dbReference type="SAM" id="Phobius"/>
    </source>
</evidence>
<name>A0A9N9NGY6_9GLOM</name>
<dbReference type="PANTHER" id="PTHR24223">
    <property type="entry name" value="ATP-BINDING CASSETTE SUB-FAMILY C"/>
    <property type="match status" value="1"/>
</dbReference>
<keyword evidence="7 9" id="KW-1133">Transmembrane helix</keyword>
<feature type="domain" description="ABC transporter" evidence="10">
    <location>
        <begin position="620"/>
        <end position="863"/>
    </location>
</feature>
<evidence type="ECO:0000259" key="11">
    <source>
        <dbReference type="PROSITE" id="PS50929"/>
    </source>
</evidence>
<dbReference type="InterPro" id="IPR017871">
    <property type="entry name" value="ABC_transporter-like_CS"/>
</dbReference>
<evidence type="ECO:0000256" key="3">
    <source>
        <dbReference type="ARBA" id="ARBA00022692"/>
    </source>
</evidence>
<accession>A0A9N9NGY6</accession>
<dbReference type="PROSITE" id="PS50893">
    <property type="entry name" value="ABC_TRANSPORTER_2"/>
    <property type="match status" value="2"/>
</dbReference>
<evidence type="ECO:0000256" key="5">
    <source>
        <dbReference type="ARBA" id="ARBA00022741"/>
    </source>
</evidence>
<feature type="transmembrane region" description="Helical" evidence="9">
    <location>
        <begin position="489"/>
        <end position="511"/>
    </location>
</feature>
<evidence type="ECO:0000256" key="6">
    <source>
        <dbReference type="ARBA" id="ARBA00022840"/>
    </source>
</evidence>
<dbReference type="Pfam" id="PF00664">
    <property type="entry name" value="ABC_membrane"/>
    <property type="match status" value="2"/>
</dbReference>
<dbReference type="EMBL" id="CAJVPY010012042">
    <property type="protein sequence ID" value="CAG8731386.1"/>
    <property type="molecule type" value="Genomic_DNA"/>
</dbReference>
<dbReference type="InterPro" id="IPR011527">
    <property type="entry name" value="ABC1_TM_dom"/>
</dbReference>